<dbReference type="GO" id="GO:0000978">
    <property type="term" value="F:RNA polymerase II cis-regulatory region sequence-specific DNA binding"/>
    <property type="evidence" value="ECO:0007669"/>
    <property type="project" value="TreeGrafter"/>
</dbReference>
<dbReference type="InterPro" id="IPR013087">
    <property type="entry name" value="Znf_C2H2_type"/>
</dbReference>
<feature type="region of interest" description="Disordered" evidence="6">
    <location>
        <begin position="60"/>
        <end position="104"/>
    </location>
</feature>
<feature type="domain" description="C2H2-type" evidence="7">
    <location>
        <begin position="574"/>
        <end position="603"/>
    </location>
</feature>
<dbReference type="HOGENOM" id="CLU_452274_0_0_1"/>
<evidence type="ECO:0000259" key="7">
    <source>
        <dbReference type="PROSITE" id="PS50157"/>
    </source>
</evidence>
<evidence type="ECO:0000313" key="9">
    <source>
        <dbReference type="Proteomes" id="UP000026960"/>
    </source>
</evidence>
<evidence type="ECO:0000256" key="6">
    <source>
        <dbReference type="SAM" id="MobiDB-lite"/>
    </source>
</evidence>
<evidence type="ECO:0000256" key="5">
    <source>
        <dbReference type="PROSITE-ProRule" id="PRU00042"/>
    </source>
</evidence>
<dbReference type="PANTHER" id="PTHR19818:SF139">
    <property type="entry name" value="PAIR-RULE PROTEIN ODD-PAIRED"/>
    <property type="match status" value="1"/>
</dbReference>
<protein>
    <recommendedName>
        <fullName evidence="7">C2H2-type domain-containing protein</fullName>
    </recommendedName>
</protein>
<accession>A0A0D3FDU7</accession>
<evidence type="ECO:0000256" key="1">
    <source>
        <dbReference type="ARBA" id="ARBA00022723"/>
    </source>
</evidence>
<dbReference type="GO" id="GO:0008270">
    <property type="term" value="F:zinc ion binding"/>
    <property type="evidence" value="ECO:0007669"/>
    <property type="project" value="UniProtKB-KW"/>
</dbReference>
<evidence type="ECO:0000256" key="3">
    <source>
        <dbReference type="ARBA" id="ARBA00022771"/>
    </source>
</evidence>
<dbReference type="GO" id="GO:0045944">
    <property type="term" value="P:positive regulation of transcription by RNA polymerase II"/>
    <property type="evidence" value="ECO:0007669"/>
    <property type="project" value="UniProtKB-ARBA"/>
</dbReference>
<keyword evidence="2" id="KW-0677">Repeat</keyword>
<keyword evidence="3 5" id="KW-0863">Zinc-finger</keyword>
<keyword evidence="4" id="KW-0862">Zinc</keyword>
<keyword evidence="1" id="KW-0479">Metal-binding</keyword>
<feature type="domain" description="C2H2-type" evidence="7">
    <location>
        <begin position="604"/>
        <end position="633"/>
    </location>
</feature>
<feature type="compositionally biased region" description="Polar residues" evidence="6">
    <location>
        <begin position="417"/>
        <end position="432"/>
    </location>
</feature>
<dbReference type="EnsemblPlants" id="OBART03G03800.1">
    <property type="protein sequence ID" value="OBART03G03800.1"/>
    <property type="gene ID" value="OBART03G03800"/>
</dbReference>
<dbReference type="Proteomes" id="UP000026960">
    <property type="component" value="Chromosome 3"/>
</dbReference>
<evidence type="ECO:0000256" key="4">
    <source>
        <dbReference type="ARBA" id="ARBA00022833"/>
    </source>
</evidence>
<dbReference type="eggNOG" id="KOG1721">
    <property type="taxonomic scope" value="Eukaryota"/>
</dbReference>
<reference evidence="8" key="2">
    <citation type="submission" date="2015-03" db="UniProtKB">
        <authorList>
            <consortium name="EnsemblPlants"/>
        </authorList>
    </citation>
    <scope>IDENTIFICATION</scope>
</reference>
<keyword evidence="9" id="KW-1185">Reference proteome</keyword>
<name>A0A0D3FDU7_9ORYZ</name>
<sequence length="662" mass="70394">MRIRRYAARLLASSTATAPSSLPPPPAASAAWCHAAADDCAICDLTRSASPQVVAPDAIKQKGHIAGRAPEPELRSDPRVGLAERTPVPEDQGRDIDDGPPAKRSLTFTDAAARLEGSGNVGAGVATEPADVGAGVATEPAARVGAPVANGAVSGQEDRAATCLADESAAELIATGVTSLVTGATAEPEVLKGASFANTNVTEPRVSERVLLVREAATEPEAEVSMREVTGGALPDGEGAAKLEITGGLSRESADKMEVTKGISLVTEASADSELAQRVPTEPGVELSLPEVTERVPVVTEDFTELGDTFSGLHITGFASLDNEGSVEQEVTGSGSLVNEATEMEVKEGTCIFTRVATELGDTGRVSACSGDGDIALDEPRPPDCVSEVANVNVGNAGEAVASKVQPFRDNAESVGGSINSTGNGHVSSKSPTADEAAPPGGCTDTPSVSCLSDIVARSIGKSGRTDIICYVRRRGKRKLEMVEVKEENVEMDDSAICDQYDDKVASERTGPCESVTSTAVSVEIKIADIKRELEDNSTASKGKKKRAKRFQCEIDYCRMTFKNRAELSVHKKNTCTVKSCGRHFRSHKYLRRHQSIHNDDMPYKCPWEGCSMAFKWSWDRGEHFQVHAGKRPYKCTTPGCSKIYKFVSDFTRHKRRCKPQR</sequence>
<dbReference type="GO" id="GO:0000981">
    <property type="term" value="F:DNA-binding transcription factor activity, RNA polymerase II-specific"/>
    <property type="evidence" value="ECO:0007669"/>
    <property type="project" value="TreeGrafter"/>
</dbReference>
<dbReference type="PROSITE" id="PS00028">
    <property type="entry name" value="ZINC_FINGER_C2H2_1"/>
    <property type="match status" value="2"/>
</dbReference>
<dbReference type="Gramene" id="OBART03G03800.1">
    <property type="protein sequence ID" value="OBART03G03800.1"/>
    <property type="gene ID" value="OBART03G03800"/>
</dbReference>
<dbReference type="PROSITE" id="PS50157">
    <property type="entry name" value="ZINC_FINGER_C2H2_2"/>
    <property type="match status" value="2"/>
</dbReference>
<evidence type="ECO:0000256" key="2">
    <source>
        <dbReference type="ARBA" id="ARBA00022737"/>
    </source>
</evidence>
<dbReference type="PANTHER" id="PTHR19818">
    <property type="entry name" value="ZINC FINGER PROTEIN ZIC AND GLI"/>
    <property type="match status" value="1"/>
</dbReference>
<dbReference type="SMART" id="SM00355">
    <property type="entry name" value="ZnF_C2H2"/>
    <property type="match status" value="4"/>
</dbReference>
<reference evidence="8" key="1">
    <citation type="journal article" date="2009" name="Rice">
        <title>De Novo Next Generation Sequencing of Plant Genomes.</title>
        <authorList>
            <person name="Rounsley S."/>
            <person name="Marri P.R."/>
            <person name="Yu Y."/>
            <person name="He R."/>
            <person name="Sisneros N."/>
            <person name="Goicoechea J.L."/>
            <person name="Lee S.J."/>
            <person name="Angelova A."/>
            <person name="Kudrna D."/>
            <person name="Luo M."/>
            <person name="Affourtit J."/>
            <person name="Desany B."/>
            <person name="Knight J."/>
            <person name="Niazi F."/>
            <person name="Egholm M."/>
            <person name="Wing R.A."/>
        </authorList>
    </citation>
    <scope>NUCLEOTIDE SEQUENCE [LARGE SCALE GENOMIC DNA]</scope>
    <source>
        <strain evidence="8">cv. IRGC 105608</strain>
    </source>
</reference>
<dbReference type="AlphaFoldDB" id="A0A0D3FDU7"/>
<dbReference type="InterPro" id="IPR050329">
    <property type="entry name" value="GLI_C2H2-zinc-finger"/>
</dbReference>
<dbReference type="PaxDb" id="65489-OBART03G03800.1"/>
<dbReference type="GO" id="GO:0005634">
    <property type="term" value="C:nucleus"/>
    <property type="evidence" value="ECO:0007669"/>
    <property type="project" value="UniProtKB-ARBA"/>
</dbReference>
<dbReference type="Gene3D" id="3.30.160.60">
    <property type="entry name" value="Classic Zinc Finger"/>
    <property type="match status" value="1"/>
</dbReference>
<proteinExistence type="predicted"/>
<organism evidence="8">
    <name type="scientific">Oryza barthii</name>
    <dbReference type="NCBI Taxonomy" id="65489"/>
    <lineage>
        <taxon>Eukaryota</taxon>
        <taxon>Viridiplantae</taxon>
        <taxon>Streptophyta</taxon>
        <taxon>Embryophyta</taxon>
        <taxon>Tracheophyta</taxon>
        <taxon>Spermatophyta</taxon>
        <taxon>Magnoliopsida</taxon>
        <taxon>Liliopsida</taxon>
        <taxon>Poales</taxon>
        <taxon>Poaceae</taxon>
        <taxon>BOP clade</taxon>
        <taxon>Oryzoideae</taxon>
        <taxon>Oryzeae</taxon>
        <taxon>Oryzinae</taxon>
        <taxon>Oryza</taxon>
    </lineage>
</organism>
<evidence type="ECO:0000313" key="8">
    <source>
        <dbReference type="EnsemblPlants" id="OBART03G03800.1"/>
    </source>
</evidence>
<dbReference type="SUPFAM" id="SSF57667">
    <property type="entry name" value="beta-beta-alpha zinc fingers"/>
    <property type="match status" value="2"/>
</dbReference>
<feature type="region of interest" description="Disordered" evidence="6">
    <location>
        <begin position="411"/>
        <end position="444"/>
    </location>
</feature>
<dbReference type="STRING" id="65489.A0A0D3FDU7"/>
<feature type="compositionally biased region" description="Basic and acidic residues" evidence="6">
    <location>
        <begin position="87"/>
        <end position="101"/>
    </location>
</feature>
<dbReference type="InterPro" id="IPR036236">
    <property type="entry name" value="Znf_C2H2_sf"/>
</dbReference>